<evidence type="ECO:0000256" key="6">
    <source>
        <dbReference type="ARBA" id="ARBA00023268"/>
    </source>
</evidence>
<protein>
    <submittedName>
        <fullName evidence="10">Glutamate-ammonia-ligase adenylyltransferase</fullName>
    </submittedName>
</protein>
<gene>
    <name evidence="10" type="ORF">SAMN05444336_101360</name>
</gene>
<feature type="domain" description="Glutamate-ammonia ligase adenylyltransferase repeated" evidence="8">
    <location>
        <begin position="52"/>
        <end position="287"/>
    </location>
</feature>
<dbReference type="PANTHER" id="PTHR30621:SF0">
    <property type="entry name" value="BIFUNCTIONAL GLUTAMINE SYNTHETASE ADENYLYLTRANSFERASE_ADENYLYL-REMOVING ENZYME"/>
    <property type="match status" value="1"/>
</dbReference>
<organism evidence="10 11">
    <name type="scientific">Albimonas donghaensis</name>
    <dbReference type="NCBI Taxonomy" id="356660"/>
    <lineage>
        <taxon>Bacteria</taxon>
        <taxon>Pseudomonadati</taxon>
        <taxon>Pseudomonadota</taxon>
        <taxon>Alphaproteobacteria</taxon>
        <taxon>Rhodobacterales</taxon>
        <taxon>Paracoccaceae</taxon>
        <taxon>Albimonas</taxon>
    </lineage>
</organism>
<dbReference type="Gene3D" id="1.20.120.1510">
    <property type="match status" value="1"/>
</dbReference>
<dbReference type="PANTHER" id="PTHR30621">
    <property type="entry name" value="GLUTAMINE SYNTHETASE ADENYLYLTRANSFERASE"/>
    <property type="match status" value="1"/>
</dbReference>
<dbReference type="NCBIfam" id="NF010706">
    <property type="entry name" value="PRK14108.1"/>
    <property type="match status" value="1"/>
</dbReference>
<dbReference type="InterPro" id="IPR043519">
    <property type="entry name" value="NT_sf"/>
</dbReference>
<dbReference type="GO" id="GO:0005829">
    <property type="term" value="C:cytosol"/>
    <property type="evidence" value="ECO:0007669"/>
    <property type="project" value="TreeGrafter"/>
</dbReference>
<dbReference type="RefSeq" id="WP_092679417.1">
    <property type="nucleotide sequence ID" value="NZ_FNMZ01000001.1"/>
</dbReference>
<dbReference type="Proteomes" id="UP000199118">
    <property type="component" value="Unassembled WGS sequence"/>
</dbReference>
<dbReference type="AlphaFoldDB" id="A0A1H2RH47"/>
<dbReference type="STRING" id="356660.SAMN05444336_101360"/>
<keyword evidence="4" id="KW-0067">ATP-binding</keyword>
<evidence type="ECO:0000259" key="9">
    <source>
        <dbReference type="Pfam" id="PF08335"/>
    </source>
</evidence>
<dbReference type="InterPro" id="IPR023057">
    <property type="entry name" value="GlnE"/>
</dbReference>
<dbReference type="NCBIfam" id="NF008292">
    <property type="entry name" value="PRK11072.1"/>
    <property type="match status" value="1"/>
</dbReference>
<evidence type="ECO:0000313" key="10">
    <source>
        <dbReference type="EMBL" id="SDW18782.1"/>
    </source>
</evidence>
<feature type="domain" description="PII-uridylyltransferase/Glutamine-synthetase adenylyltransferase" evidence="9">
    <location>
        <begin position="310"/>
        <end position="451"/>
    </location>
</feature>
<sequence>MTAAAAPAPAPFAARLVRAPRAHEPDRGRESWEALAPDLGLPELRPLIEGAAGSSPYLRDLMAKEAAWLPGALAGPPETALAEILADAAAAIAEPRTLGTALRRGKRRLALLTGLADLGGVWGLEAVTGALSDYADAAVEAAIRAGLAEEIARGRLPGTEADPSGTSGLVSIAMGKGGARELNYSSDIDLIFLFDETRHAPEDYAEIRARLVKVCQGAAQLLSKPTGEGYVFRTDLRLRPDPSVTPVCIGMDTAERYYESLGRTWERAAFIKARAASGDIEAGERFLGELRPFIWRRFLDFAAIRDAHDIRQRIRDHRGVGGEIAVPGHDVKLGRGGIREIEFFVQTRQLICGGRDPALRPRATRPALAALTRAGWVAEETAATLDAAYLAHRELEHRLQMVEDRQTHSMPTATEARDRIAALAGYPDRETMERELDARFHAVAGITETFFAPGQSRKAQPEAAAADAPSAAALPATGLAALEARGFARPEAGAALVDRWREGAIPATRSDRARGLLAELEPLILNALARAASPDEALIQFDRFLSGLPAGVQILSLFSANPRLLDLIAEICAVAPRLADELGRNSRVIDAILATDFFRPLPDADALEAELKGWLAREGEDYERKLDAARVWAKEMRFRMGVQLLRGIAGAEEAGRGFSAIAEAALRALMPEVEADFARRYGPAPGAGQGGGAAVLAMGRLGSREMTANSDLDLILLFDAAGEEASDGPKSLSSAVWYARFAQALIRAVSAKTAEGALYEIDMRLRPSGRQGTVATSIEGFRNYHAERAWTWERMALTRARAVAGHDGPMAAAEAAIAEALGRRRAPEKTRADAAEMRARVAEAARAGRREPWAVKRVRGGLMDVEFAAQAGLLADIDASPEGGSETACAALPHAVDAPRALRALAERGAMTVEDAETLAEAHALQSRALQALRVTLVGRFDPETAGAGMEGVLCRVAAGEDAGAAGAAGSEASGGGGIPGLEAALRAAQARAGDVVDRLLPPPDDDDGPEAGADPAP</sequence>
<dbReference type="SUPFAM" id="SSF81301">
    <property type="entry name" value="Nucleotidyltransferase"/>
    <property type="match status" value="2"/>
</dbReference>
<dbReference type="GO" id="GO:0000820">
    <property type="term" value="P:regulation of glutamine family amino acid metabolic process"/>
    <property type="evidence" value="ECO:0007669"/>
    <property type="project" value="TreeGrafter"/>
</dbReference>
<evidence type="ECO:0000313" key="11">
    <source>
        <dbReference type="Proteomes" id="UP000199118"/>
    </source>
</evidence>
<dbReference type="EMBL" id="FNMZ01000001">
    <property type="protein sequence ID" value="SDW18782.1"/>
    <property type="molecule type" value="Genomic_DNA"/>
</dbReference>
<feature type="domain" description="Glutamate-ammonia ligase adenylyltransferase repeated" evidence="8">
    <location>
        <begin position="568"/>
        <end position="814"/>
    </location>
</feature>
<dbReference type="InterPro" id="IPR005190">
    <property type="entry name" value="GlnE_rpt_dom"/>
</dbReference>
<keyword evidence="11" id="KW-1185">Reference proteome</keyword>
<evidence type="ECO:0000256" key="7">
    <source>
        <dbReference type="SAM" id="MobiDB-lite"/>
    </source>
</evidence>
<name>A0A1H2RH47_9RHOB</name>
<evidence type="ECO:0000256" key="4">
    <source>
        <dbReference type="ARBA" id="ARBA00022840"/>
    </source>
</evidence>
<evidence type="ECO:0000256" key="1">
    <source>
        <dbReference type="ARBA" id="ARBA00022679"/>
    </source>
</evidence>
<dbReference type="Pfam" id="PF03710">
    <property type="entry name" value="GlnE"/>
    <property type="match status" value="2"/>
</dbReference>
<dbReference type="OrthoDB" id="9759366at2"/>
<accession>A0A1H2RH47</accession>
<evidence type="ECO:0000259" key="8">
    <source>
        <dbReference type="Pfam" id="PF03710"/>
    </source>
</evidence>
<keyword evidence="10" id="KW-0436">Ligase</keyword>
<keyword evidence="3" id="KW-0547">Nucleotide-binding</keyword>
<dbReference type="CDD" id="cd05401">
    <property type="entry name" value="NT_GlnE_GlnD_like"/>
    <property type="match status" value="2"/>
</dbReference>
<keyword evidence="5" id="KW-0460">Magnesium</keyword>
<dbReference type="Pfam" id="PF08335">
    <property type="entry name" value="GlnD_UR_UTase"/>
    <property type="match status" value="1"/>
</dbReference>
<feature type="region of interest" description="Disordered" evidence="7">
    <location>
        <begin position="995"/>
        <end position="1018"/>
    </location>
</feature>
<dbReference type="GO" id="GO:0008882">
    <property type="term" value="F:[glutamate-ammonia-ligase] adenylyltransferase activity"/>
    <property type="evidence" value="ECO:0007669"/>
    <property type="project" value="InterPro"/>
</dbReference>
<dbReference type="Gene3D" id="1.20.120.330">
    <property type="entry name" value="Nucleotidyltransferases domain 2"/>
    <property type="match status" value="2"/>
</dbReference>
<evidence type="ECO:0000256" key="2">
    <source>
        <dbReference type="ARBA" id="ARBA00022695"/>
    </source>
</evidence>
<evidence type="ECO:0000256" key="5">
    <source>
        <dbReference type="ARBA" id="ARBA00022842"/>
    </source>
</evidence>
<dbReference type="SUPFAM" id="SSF81593">
    <property type="entry name" value="Nucleotidyltransferase substrate binding subunit/domain"/>
    <property type="match status" value="2"/>
</dbReference>
<evidence type="ECO:0000256" key="3">
    <source>
        <dbReference type="ARBA" id="ARBA00022741"/>
    </source>
</evidence>
<dbReference type="GO" id="GO:0005524">
    <property type="term" value="F:ATP binding"/>
    <property type="evidence" value="ECO:0007669"/>
    <property type="project" value="UniProtKB-KW"/>
</dbReference>
<keyword evidence="6" id="KW-0511">Multifunctional enzyme</keyword>
<proteinExistence type="predicted"/>
<dbReference type="InterPro" id="IPR013546">
    <property type="entry name" value="PII_UdlTrfase/GS_AdlTrfase"/>
</dbReference>
<keyword evidence="2 10" id="KW-0548">Nucleotidyltransferase</keyword>
<dbReference type="Gene3D" id="3.30.460.10">
    <property type="entry name" value="Beta Polymerase, domain 2"/>
    <property type="match status" value="2"/>
</dbReference>
<reference evidence="10 11" key="1">
    <citation type="submission" date="2016-10" db="EMBL/GenBank/DDBJ databases">
        <authorList>
            <person name="de Groot N.N."/>
        </authorList>
    </citation>
    <scope>NUCLEOTIDE SEQUENCE [LARGE SCALE GENOMIC DNA]</scope>
    <source>
        <strain evidence="10 11">DSM 17890</strain>
    </source>
</reference>
<dbReference type="GO" id="GO:0016874">
    <property type="term" value="F:ligase activity"/>
    <property type="evidence" value="ECO:0007669"/>
    <property type="project" value="UniProtKB-KW"/>
</dbReference>
<keyword evidence="1 10" id="KW-0808">Transferase</keyword>